<dbReference type="SMART" id="SM00490">
    <property type="entry name" value="HELICc"/>
    <property type="match status" value="1"/>
</dbReference>
<dbReference type="EMBL" id="BSRI01000002">
    <property type="protein sequence ID" value="GLV59818.1"/>
    <property type="molecule type" value="Genomic_DNA"/>
</dbReference>
<sequence>MTMTTINPVYFASQVNKQFLDYQLTAFPLTDPDLATQARTLLRGEMGRSPLIQGPYVSLSKAFEQGRDLRDLAREGLAHPALPGLTTYPSLFAHQDEAYRQVKDEKHCLIATGTGSGKTESFLYPILDHCLHLRDDHAPEGIVAVLVYPMNALALDQLGRLRQMLVGSGISFGMYVGTTAASQGEVRDIVRLKEGDGRAAYEKKMRDRKHEHLIISPYEERLTEQDMVTSPPRILLTNINQLELLLTRGKDLGLFVDAPLKYLVFDEAHTYTGAIGAEVSCLIRRLRAFCSKSADDVICIGTSATVTDLNSEDGEEAAYQFAHRFFGVDPKRVALVREHYQQTIFPSRRHIPQPPQDSIALLDTILQALEHERIEQLREAVKILTGRSFPEEMEPFWPEALYEHLKHSEYIYALFQHLDQPLYLQEAAQRIQLHLGRKTLVVNEQTHGELLCYLALGAAAEKDGSPLLRPKVHYFLKGLEGAVLAFARESHESGQDFRAKLHLSLAEAMQREGIEPAACPTLLVCQNCGQHYLEGHYREFLFENGKLYGGLLEGDNTIWPLADDSEGGQRVLFTNRFASEIDADDDLASQRLDKRRRQLYFCHYCGTLHLEQGNCQAPMCKRQGPLVPIWIIQLSERGKLQVCPSCGQRSNNVGERVIEPIKPLRAITVADVHILAQNMVNALEGPQQKLIVFSDNRQDAAFQAGWMQDHARRYRLRHLIYDFLRERSDPSSITDIREYLLSRFHLDRSLARVLAPEVFSGRADEAYGKALDQQLSYYLHIMLMREWTTSFKQRDSLETWGKARVVYYNVSADHPWIQEWAQRLHLPAIELAEGISSLLDAYRRNRLFYDSNAPIFSRYWREGDDEVQRGYLPFFDFPPKGLKFRREEGDREIYVVQFQSERGQTLTQNYISKWNLPLKQREPFMEAFWSFLIDGVSVLKPVELIGARQRVLPGSNGVFQLASTQVGFQIQHERYRCNVCQRVHTRIGPNAACTAMHCKGTLQREEPPVDDYNVAMLDMPFSMLTAQEHSAQVPPKDREKIEEEFKKADGRYNCLVATPTLEMGVDIGALDMVLLRNVPPKPSNYWQRAGRAGRRHRMAVVYTYCRRSNHDSYFFEDPARMLSGRIETPRFNLHNEVMLRKHVHAAVLSELLRLSHHPSSIYRLNDAEVQAIQSAREQAFPNYIATYLFEDGNAYRQQPYQVTELAAIIERHLPHLLQTVQSIFAHYWPAADQYVVRTETLELYIRQLPERLQEVIERLHNRLLWAINVQERLLSAQLRGLLEPDEDRMLARCKRYLHQLAQHDINTYALSVLAVEGFLPGYGTYETGIKAFASRTNLGAERKRDFELTRIPMMALREYVPGNLIYANGGRFKVALYHFPIGERQSEMERYRVNIEQERIREVGSDTTDGQYNTGSLNALLTGLPICDVDLSYISRISDEEANRFQLPVAALGYLKQTHRGGYVYTLDKRELQHRFGQHIRLVNVGPADRARRGELGYPICTVCGAVRSPYASDRELEHFLKIHKERCGREPENIALTTDSHVDGVLFQGLQDREAAVNFGEAVRIGAAQVLEMESQDLQLLLLPQSDGSYHLFLYDPMPGGSGLLQQLLDQWDPILESGTHSLSNCESHCKKSCYNCMRTYRNVFYHDLLDRYVAIQQLQKYRGDLKQERELPPLQENATNGNTQPTNRGEQALAEMILQAGLPGFEHQHRIDLGKPLGATVPDLFFDDPVSGMQLAIYLDGLSKGIHGNDKRQQMDRMIRESLEMEGVDVLEIAASDLDDPEAMKRHLKRISMKLRRR</sequence>
<dbReference type="InterPro" id="IPR001650">
    <property type="entry name" value="Helicase_C-like"/>
</dbReference>
<dbReference type="PROSITE" id="PS51194">
    <property type="entry name" value="HELICASE_CTER"/>
    <property type="match status" value="1"/>
</dbReference>
<evidence type="ECO:0000259" key="4">
    <source>
        <dbReference type="PROSITE" id="PS51194"/>
    </source>
</evidence>
<reference evidence="5 6" key="1">
    <citation type="submission" date="2023-02" db="EMBL/GenBank/DDBJ databases">
        <title>Dictyobacter halimunensis sp. nov., a new member of the class Ktedonobacteria from forest soil in a geothermal area.</title>
        <authorList>
            <person name="Rachmania M.K."/>
            <person name="Ningsih F."/>
            <person name="Sakai Y."/>
            <person name="Yabe S."/>
            <person name="Yokota A."/>
            <person name="Sjamsuridzal W."/>
        </authorList>
    </citation>
    <scope>NUCLEOTIDE SEQUENCE [LARGE SCALE GENOMIC DNA]</scope>
    <source>
        <strain evidence="5 6">S3.2.2.5</strain>
    </source>
</reference>
<dbReference type="SMART" id="SM00487">
    <property type="entry name" value="DEXDc"/>
    <property type="match status" value="1"/>
</dbReference>
<evidence type="ECO:0000259" key="3">
    <source>
        <dbReference type="PROSITE" id="PS51192"/>
    </source>
</evidence>
<dbReference type="Gene3D" id="3.40.50.300">
    <property type="entry name" value="P-loop containing nucleotide triphosphate hydrolases"/>
    <property type="match status" value="2"/>
</dbReference>
<dbReference type="PANTHER" id="PTHR47957:SF3">
    <property type="entry name" value="ATP-DEPENDENT HELICASE HRQ1"/>
    <property type="match status" value="1"/>
</dbReference>
<accession>A0ABQ6G1U1</accession>
<keyword evidence="5" id="KW-0347">Helicase</keyword>
<evidence type="ECO:0000256" key="2">
    <source>
        <dbReference type="ARBA" id="ARBA00022840"/>
    </source>
</evidence>
<evidence type="ECO:0000313" key="5">
    <source>
        <dbReference type="EMBL" id="GLV59818.1"/>
    </source>
</evidence>
<dbReference type="InterPro" id="IPR018973">
    <property type="entry name" value="MZB"/>
</dbReference>
<dbReference type="Pfam" id="PF00271">
    <property type="entry name" value="Helicase_C"/>
    <property type="match status" value="1"/>
</dbReference>
<dbReference type="Proteomes" id="UP001344906">
    <property type="component" value="Unassembled WGS sequence"/>
</dbReference>
<organism evidence="5 6">
    <name type="scientific">Dictyobacter halimunensis</name>
    <dbReference type="NCBI Taxonomy" id="3026934"/>
    <lineage>
        <taxon>Bacteria</taxon>
        <taxon>Bacillati</taxon>
        <taxon>Chloroflexota</taxon>
        <taxon>Ktedonobacteria</taxon>
        <taxon>Ktedonobacterales</taxon>
        <taxon>Dictyobacteraceae</taxon>
        <taxon>Dictyobacter</taxon>
    </lineage>
</organism>
<feature type="domain" description="Helicase C-terminal" evidence="4">
    <location>
        <begin position="971"/>
        <end position="1137"/>
    </location>
</feature>
<keyword evidence="1" id="KW-0547">Nucleotide-binding</keyword>
<dbReference type="GO" id="GO:0004386">
    <property type="term" value="F:helicase activity"/>
    <property type="evidence" value="ECO:0007669"/>
    <property type="project" value="UniProtKB-KW"/>
</dbReference>
<dbReference type="InterPro" id="IPR027417">
    <property type="entry name" value="P-loop_NTPase"/>
</dbReference>
<dbReference type="PROSITE" id="PS51192">
    <property type="entry name" value="HELICASE_ATP_BIND_1"/>
    <property type="match status" value="1"/>
</dbReference>
<evidence type="ECO:0000256" key="1">
    <source>
        <dbReference type="ARBA" id="ARBA00022741"/>
    </source>
</evidence>
<dbReference type="InterPro" id="IPR011545">
    <property type="entry name" value="DEAD/DEAH_box_helicase_dom"/>
</dbReference>
<protein>
    <submittedName>
        <fullName evidence="5">DEAD/DEAH box helicase</fullName>
    </submittedName>
</protein>
<gene>
    <name evidence="5" type="ORF">KDH_66420</name>
</gene>
<feature type="domain" description="Helicase ATP-binding" evidence="3">
    <location>
        <begin position="99"/>
        <end position="324"/>
    </location>
</feature>
<keyword evidence="5" id="KW-0378">Hydrolase</keyword>
<keyword evidence="6" id="KW-1185">Reference proteome</keyword>
<keyword evidence="2" id="KW-0067">ATP-binding</keyword>
<evidence type="ECO:0000313" key="6">
    <source>
        <dbReference type="Proteomes" id="UP001344906"/>
    </source>
</evidence>
<comment type="caution">
    <text evidence="5">The sequence shown here is derived from an EMBL/GenBank/DDBJ whole genome shotgun (WGS) entry which is preliminary data.</text>
</comment>
<name>A0ABQ6G1U1_9CHLR</name>
<dbReference type="InterPro" id="IPR014001">
    <property type="entry name" value="Helicase_ATP-bd"/>
</dbReference>
<dbReference type="Pfam" id="PF00270">
    <property type="entry name" value="DEAD"/>
    <property type="match status" value="1"/>
</dbReference>
<dbReference type="SUPFAM" id="SSF52540">
    <property type="entry name" value="P-loop containing nucleoside triphosphate hydrolases"/>
    <property type="match status" value="2"/>
</dbReference>
<proteinExistence type="predicted"/>
<dbReference type="RefSeq" id="WP_338256634.1">
    <property type="nucleotide sequence ID" value="NZ_BSRI01000002.1"/>
</dbReference>
<dbReference type="PANTHER" id="PTHR47957">
    <property type="entry name" value="ATP-DEPENDENT HELICASE HRQ1"/>
    <property type="match status" value="1"/>
</dbReference>
<dbReference type="Pfam" id="PF09369">
    <property type="entry name" value="MZB"/>
    <property type="match status" value="1"/>
</dbReference>